<keyword evidence="2" id="KW-1185">Reference proteome</keyword>
<comment type="caution">
    <text evidence="1">The sequence shown here is derived from an EMBL/GenBank/DDBJ whole genome shotgun (WGS) entry which is preliminary data.</text>
</comment>
<protein>
    <submittedName>
        <fullName evidence="1">Uncharacterized protein</fullName>
    </submittedName>
</protein>
<organism evidence="1 2">
    <name type="scientific">Papaver atlanticum</name>
    <dbReference type="NCBI Taxonomy" id="357466"/>
    <lineage>
        <taxon>Eukaryota</taxon>
        <taxon>Viridiplantae</taxon>
        <taxon>Streptophyta</taxon>
        <taxon>Embryophyta</taxon>
        <taxon>Tracheophyta</taxon>
        <taxon>Spermatophyta</taxon>
        <taxon>Magnoliopsida</taxon>
        <taxon>Ranunculales</taxon>
        <taxon>Papaveraceae</taxon>
        <taxon>Papaveroideae</taxon>
        <taxon>Papaver</taxon>
    </lineage>
</organism>
<dbReference type="AlphaFoldDB" id="A0AAD4RYA1"/>
<dbReference type="EMBL" id="JAJJMB010017069">
    <property type="protein sequence ID" value="KAI3842214.1"/>
    <property type="molecule type" value="Genomic_DNA"/>
</dbReference>
<proteinExistence type="predicted"/>
<evidence type="ECO:0000313" key="2">
    <source>
        <dbReference type="Proteomes" id="UP001202328"/>
    </source>
</evidence>
<evidence type="ECO:0000313" key="1">
    <source>
        <dbReference type="EMBL" id="KAI3842214.1"/>
    </source>
</evidence>
<gene>
    <name evidence="1" type="ORF">MKW98_026004</name>
</gene>
<dbReference type="Proteomes" id="UP001202328">
    <property type="component" value="Unassembled WGS sequence"/>
</dbReference>
<sequence length="230" mass="26306">MIRRKTRKNSSLKKQRIAEYKLKIKEASDAVEIAEKSRGSFVSWPCYKDHAERANKALDIVLDKYEEIFSKLGEDEKEEFQKTNGKWIKVFEDTQKKLMNDELMKFRQMLTIWNLTILTSNLNAGLDNAGFGSSKASDQVNQSHQPSSSIFTPTSDFFAQALVDKEKEAVVIQFMKEKHMPAIEMIKAFIDVSGIGLEGHIDDLIRLLIKLAIKRPEVFNFECKEANPGV</sequence>
<name>A0AAD4RYA1_9MAGN</name>
<reference evidence="1" key="1">
    <citation type="submission" date="2022-04" db="EMBL/GenBank/DDBJ databases">
        <title>A functionally conserved STORR gene fusion in Papaver species that diverged 16.8 million years ago.</title>
        <authorList>
            <person name="Catania T."/>
        </authorList>
    </citation>
    <scope>NUCLEOTIDE SEQUENCE</scope>
    <source>
        <strain evidence="1">S-188037</strain>
    </source>
</reference>
<accession>A0AAD4RYA1</accession>